<dbReference type="AlphaFoldDB" id="A0A3N1H2C7"/>
<evidence type="ECO:0000313" key="3">
    <source>
        <dbReference type="EMBL" id="ROP36412.1"/>
    </source>
</evidence>
<proteinExistence type="predicted"/>
<comment type="caution">
    <text evidence="3">The sequence shown here is derived from an EMBL/GenBank/DDBJ whole genome shotgun (WGS) entry which is preliminary data.</text>
</comment>
<dbReference type="EMBL" id="RJKM01000001">
    <property type="protein sequence ID" value="ROP36412.1"/>
    <property type="molecule type" value="Genomic_DNA"/>
</dbReference>
<feature type="region of interest" description="Disordered" evidence="1">
    <location>
        <begin position="1"/>
        <end position="88"/>
    </location>
</feature>
<keyword evidence="2" id="KW-0812">Transmembrane</keyword>
<keyword evidence="2" id="KW-0472">Membrane</keyword>
<evidence type="ECO:0000313" key="4">
    <source>
        <dbReference type="Proteomes" id="UP000268727"/>
    </source>
</evidence>
<reference evidence="3 4" key="1">
    <citation type="submission" date="2018-11" db="EMBL/GenBank/DDBJ databases">
        <title>Sequencing the genomes of 1000 actinobacteria strains.</title>
        <authorList>
            <person name="Klenk H.-P."/>
        </authorList>
    </citation>
    <scope>NUCLEOTIDE SEQUENCE [LARGE SCALE GENOMIC DNA]</scope>
    <source>
        <strain evidence="3 4">DSM 44231</strain>
    </source>
</reference>
<accession>A0A3N1H2C7</accession>
<sequence length="211" mass="21709">MSSAETRMTGDRVPDGQGPGSHVPVNRVPSGGVPVTEPVPLAGTVPATGAVPPTGAAPHPRAVPPTGATPPLGAVPPRGAVPPADEEEPTLGQLVGDLAEDLSRLMRQELELAKAEIRQEATKAGKAAGMLGAAGFAGYMTAVLLSFALAFGLGSFMGLGWATLVVAVLWGIGGFALYSTGRARLRKVNPKPERTIETLKEDAEWARHPTK</sequence>
<protein>
    <submittedName>
        <fullName evidence="3">Putative superfamily III holin-X</fullName>
    </submittedName>
</protein>
<evidence type="ECO:0000256" key="1">
    <source>
        <dbReference type="SAM" id="MobiDB-lite"/>
    </source>
</evidence>
<dbReference type="Pfam" id="PF07332">
    <property type="entry name" value="Phage_holin_3_6"/>
    <property type="match status" value="1"/>
</dbReference>
<dbReference type="Proteomes" id="UP000268727">
    <property type="component" value="Unassembled WGS sequence"/>
</dbReference>
<keyword evidence="2" id="KW-1133">Transmembrane helix</keyword>
<name>A0A3N1H2C7_9PSEU</name>
<feature type="transmembrane region" description="Helical" evidence="2">
    <location>
        <begin position="128"/>
        <end position="153"/>
    </location>
</feature>
<organism evidence="3 4">
    <name type="scientific">Saccharothrix texasensis</name>
    <dbReference type="NCBI Taxonomy" id="103734"/>
    <lineage>
        <taxon>Bacteria</taxon>
        <taxon>Bacillati</taxon>
        <taxon>Actinomycetota</taxon>
        <taxon>Actinomycetes</taxon>
        <taxon>Pseudonocardiales</taxon>
        <taxon>Pseudonocardiaceae</taxon>
        <taxon>Saccharothrix</taxon>
    </lineage>
</organism>
<evidence type="ECO:0000256" key="2">
    <source>
        <dbReference type="SAM" id="Phobius"/>
    </source>
</evidence>
<dbReference type="InterPro" id="IPR009937">
    <property type="entry name" value="Phage_holin_3_6"/>
</dbReference>
<gene>
    <name evidence="3" type="ORF">EDD40_1679</name>
</gene>
<dbReference type="RefSeq" id="WP_246037540.1">
    <property type="nucleotide sequence ID" value="NZ_RJKM01000001.1"/>
</dbReference>
<feature type="compositionally biased region" description="Low complexity" evidence="1">
    <location>
        <begin position="42"/>
        <end position="58"/>
    </location>
</feature>
<feature type="compositionally biased region" description="Low complexity" evidence="1">
    <location>
        <begin position="70"/>
        <end position="83"/>
    </location>
</feature>
<keyword evidence="4" id="KW-1185">Reference proteome</keyword>
<feature type="transmembrane region" description="Helical" evidence="2">
    <location>
        <begin position="159"/>
        <end position="178"/>
    </location>
</feature>